<dbReference type="InterPro" id="IPR000843">
    <property type="entry name" value="HTH_LacI"/>
</dbReference>
<reference evidence="5 6" key="1">
    <citation type="submission" date="2019-10" db="EMBL/GenBank/DDBJ databases">
        <title>Bifidobacterium from non-human primates.</title>
        <authorList>
            <person name="Modesto M."/>
        </authorList>
    </citation>
    <scope>NUCLEOTIDE SEQUENCE [LARGE SCALE GENOMIC DNA]</scope>
    <source>
        <strain evidence="5 6">SMA15</strain>
    </source>
</reference>
<dbReference type="SUPFAM" id="SSF53822">
    <property type="entry name" value="Periplasmic binding protein-like I"/>
    <property type="match status" value="1"/>
</dbReference>
<sequence length="340" mass="36823">MRKGIIKESPRLEDVAKRAGVSLSTASKALHDNPRVSAKTRQLVQRIAHEMSYTPNALAQSLINGMSGTVGLVTSDMSGRFCTQIMMGAENVLGSKSISVLLTNARNDPTLEAMHIRKLLSLRVDGLILMGRETDPRPSLSEDIPVPVVYAYAPSENPQDASVTCDNVDAGRMAVGHLLSCGRRRIAIIGGDPSFSAATDRTQGSLDALDEAGLEPVGPIRYGTWDGSWGRGATRLLLDDPDLDFDAIICQNDQIARGCIDVLKERGLKVPDDVAVIGHDNWKEIVDVARPTLTDLDNRAVDIGRRAAEMLIDAINGHPHHGVELLKCKLIQRESTVPLE</sequence>
<feature type="domain" description="HTH lacI-type" evidence="4">
    <location>
        <begin position="10"/>
        <end position="64"/>
    </location>
</feature>
<dbReference type="InterPro" id="IPR046335">
    <property type="entry name" value="LacI/GalR-like_sensor"/>
</dbReference>
<evidence type="ECO:0000256" key="2">
    <source>
        <dbReference type="ARBA" id="ARBA00023125"/>
    </source>
</evidence>
<dbReference type="Pfam" id="PF13377">
    <property type="entry name" value="Peripla_BP_3"/>
    <property type="match status" value="1"/>
</dbReference>
<keyword evidence="2" id="KW-0238">DNA-binding</keyword>
<dbReference type="PANTHER" id="PTHR30146">
    <property type="entry name" value="LACI-RELATED TRANSCRIPTIONAL REPRESSOR"/>
    <property type="match status" value="1"/>
</dbReference>
<dbReference type="SMART" id="SM00354">
    <property type="entry name" value="HTH_LACI"/>
    <property type="match status" value="1"/>
</dbReference>
<keyword evidence="3" id="KW-0804">Transcription</keyword>
<dbReference type="AlphaFoldDB" id="A0A6L9SQH7"/>
<evidence type="ECO:0000256" key="3">
    <source>
        <dbReference type="ARBA" id="ARBA00023163"/>
    </source>
</evidence>
<organism evidence="5 6">
    <name type="scientific">Bifidobacterium platyrrhinorum</name>
    <dbReference type="NCBI Taxonomy" id="2661628"/>
    <lineage>
        <taxon>Bacteria</taxon>
        <taxon>Bacillati</taxon>
        <taxon>Actinomycetota</taxon>
        <taxon>Actinomycetes</taxon>
        <taxon>Bifidobacteriales</taxon>
        <taxon>Bifidobacteriaceae</taxon>
        <taxon>Bifidobacterium</taxon>
    </lineage>
</organism>
<gene>
    <name evidence="5" type="ORF">GFD21_00270</name>
</gene>
<keyword evidence="6" id="KW-1185">Reference proteome</keyword>
<evidence type="ECO:0000313" key="6">
    <source>
        <dbReference type="Proteomes" id="UP000483293"/>
    </source>
</evidence>
<dbReference type="SUPFAM" id="SSF47413">
    <property type="entry name" value="lambda repressor-like DNA-binding domains"/>
    <property type="match status" value="1"/>
</dbReference>
<dbReference type="EMBL" id="WHZV01000001">
    <property type="protein sequence ID" value="NEG54239.1"/>
    <property type="molecule type" value="Genomic_DNA"/>
</dbReference>
<dbReference type="PROSITE" id="PS50932">
    <property type="entry name" value="HTH_LACI_2"/>
    <property type="match status" value="1"/>
</dbReference>
<dbReference type="GO" id="GO:0000976">
    <property type="term" value="F:transcription cis-regulatory region binding"/>
    <property type="evidence" value="ECO:0007669"/>
    <property type="project" value="TreeGrafter"/>
</dbReference>
<dbReference type="Proteomes" id="UP000483293">
    <property type="component" value="Unassembled WGS sequence"/>
</dbReference>
<dbReference type="Gene3D" id="3.40.50.2300">
    <property type="match status" value="2"/>
</dbReference>
<comment type="caution">
    <text evidence="5">The sequence shown here is derived from an EMBL/GenBank/DDBJ whole genome shotgun (WGS) entry which is preliminary data.</text>
</comment>
<accession>A0A6L9SQH7</accession>
<protein>
    <submittedName>
        <fullName evidence="5">Substrate-binding domain-containing protein</fullName>
    </submittedName>
</protein>
<evidence type="ECO:0000313" key="5">
    <source>
        <dbReference type="EMBL" id="NEG54239.1"/>
    </source>
</evidence>
<dbReference type="PROSITE" id="PS00356">
    <property type="entry name" value="HTH_LACI_1"/>
    <property type="match status" value="1"/>
</dbReference>
<dbReference type="Gene3D" id="1.10.260.40">
    <property type="entry name" value="lambda repressor-like DNA-binding domains"/>
    <property type="match status" value="1"/>
</dbReference>
<dbReference type="PANTHER" id="PTHR30146:SF109">
    <property type="entry name" value="HTH-TYPE TRANSCRIPTIONAL REGULATOR GALS"/>
    <property type="match status" value="1"/>
</dbReference>
<keyword evidence="1" id="KW-0805">Transcription regulation</keyword>
<dbReference type="GO" id="GO:0003700">
    <property type="term" value="F:DNA-binding transcription factor activity"/>
    <property type="evidence" value="ECO:0007669"/>
    <property type="project" value="TreeGrafter"/>
</dbReference>
<evidence type="ECO:0000259" key="4">
    <source>
        <dbReference type="PROSITE" id="PS50932"/>
    </source>
</evidence>
<dbReference type="RefSeq" id="WP_163195932.1">
    <property type="nucleotide sequence ID" value="NZ_WHZV01000001.1"/>
</dbReference>
<dbReference type="CDD" id="cd06288">
    <property type="entry name" value="PBP1_sucrose_transcription_regulator"/>
    <property type="match status" value="1"/>
</dbReference>
<dbReference type="CDD" id="cd01392">
    <property type="entry name" value="HTH_LacI"/>
    <property type="match status" value="1"/>
</dbReference>
<dbReference type="InterPro" id="IPR028082">
    <property type="entry name" value="Peripla_BP_I"/>
</dbReference>
<evidence type="ECO:0000256" key="1">
    <source>
        <dbReference type="ARBA" id="ARBA00023015"/>
    </source>
</evidence>
<name>A0A6L9SQH7_9BIFI</name>
<dbReference type="Pfam" id="PF00356">
    <property type="entry name" value="LacI"/>
    <property type="match status" value="1"/>
</dbReference>
<proteinExistence type="predicted"/>
<dbReference type="InterPro" id="IPR010982">
    <property type="entry name" value="Lambda_DNA-bd_dom_sf"/>
</dbReference>